<evidence type="ECO:0000256" key="4">
    <source>
        <dbReference type="ARBA" id="ARBA00022692"/>
    </source>
</evidence>
<evidence type="ECO:0000256" key="7">
    <source>
        <dbReference type="SAM" id="MobiDB-lite"/>
    </source>
</evidence>
<protein>
    <submittedName>
        <fullName evidence="9">Polysulfide reductase NrfD</fullName>
    </submittedName>
</protein>
<feature type="compositionally biased region" description="Basic and acidic residues" evidence="7">
    <location>
        <begin position="1"/>
        <end position="12"/>
    </location>
</feature>
<evidence type="ECO:0000313" key="10">
    <source>
        <dbReference type="Proteomes" id="UP001501442"/>
    </source>
</evidence>
<evidence type="ECO:0000256" key="2">
    <source>
        <dbReference type="ARBA" id="ARBA00008929"/>
    </source>
</evidence>
<feature type="compositionally biased region" description="Basic and acidic residues" evidence="7">
    <location>
        <begin position="49"/>
        <end position="92"/>
    </location>
</feature>
<accession>A0ABP8ULQ2</accession>
<feature type="transmembrane region" description="Helical" evidence="8">
    <location>
        <begin position="120"/>
        <end position="138"/>
    </location>
</feature>
<feature type="compositionally biased region" description="Basic and acidic residues" evidence="7">
    <location>
        <begin position="26"/>
        <end position="36"/>
    </location>
</feature>
<evidence type="ECO:0000256" key="8">
    <source>
        <dbReference type="SAM" id="Phobius"/>
    </source>
</evidence>
<keyword evidence="10" id="KW-1185">Reference proteome</keyword>
<evidence type="ECO:0000256" key="5">
    <source>
        <dbReference type="ARBA" id="ARBA00022989"/>
    </source>
</evidence>
<dbReference type="Pfam" id="PF03916">
    <property type="entry name" value="NrfD"/>
    <property type="match status" value="1"/>
</dbReference>
<dbReference type="InterPro" id="IPR005614">
    <property type="entry name" value="NrfD-like"/>
</dbReference>
<feature type="transmembrane region" description="Helical" evidence="8">
    <location>
        <begin position="150"/>
        <end position="169"/>
    </location>
</feature>
<feature type="transmembrane region" description="Helical" evidence="8">
    <location>
        <begin position="255"/>
        <end position="274"/>
    </location>
</feature>
<feature type="transmembrane region" description="Helical" evidence="8">
    <location>
        <begin position="220"/>
        <end position="243"/>
    </location>
</feature>
<reference evidence="10" key="1">
    <citation type="journal article" date="2019" name="Int. J. Syst. Evol. Microbiol.">
        <title>The Global Catalogue of Microorganisms (GCM) 10K type strain sequencing project: providing services to taxonomists for standard genome sequencing and annotation.</title>
        <authorList>
            <consortium name="The Broad Institute Genomics Platform"/>
            <consortium name="The Broad Institute Genome Sequencing Center for Infectious Disease"/>
            <person name="Wu L."/>
            <person name="Ma J."/>
        </authorList>
    </citation>
    <scope>NUCLEOTIDE SEQUENCE [LARGE SCALE GENOMIC DNA]</scope>
    <source>
        <strain evidence="10">JCM 17939</strain>
    </source>
</reference>
<evidence type="ECO:0000256" key="6">
    <source>
        <dbReference type="ARBA" id="ARBA00023136"/>
    </source>
</evidence>
<name>A0ABP8ULQ2_9ACTN</name>
<organism evidence="9 10">
    <name type="scientific">Actinoallomurus vinaceus</name>
    <dbReference type="NCBI Taxonomy" id="1080074"/>
    <lineage>
        <taxon>Bacteria</taxon>
        <taxon>Bacillati</taxon>
        <taxon>Actinomycetota</taxon>
        <taxon>Actinomycetes</taxon>
        <taxon>Streptosporangiales</taxon>
        <taxon>Thermomonosporaceae</taxon>
        <taxon>Actinoallomurus</taxon>
    </lineage>
</organism>
<evidence type="ECO:0000256" key="1">
    <source>
        <dbReference type="ARBA" id="ARBA00004651"/>
    </source>
</evidence>
<dbReference type="InterPro" id="IPR052049">
    <property type="entry name" value="Electron_transfer_protein"/>
</dbReference>
<comment type="caution">
    <text evidence="9">The sequence shown here is derived from an EMBL/GenBank/DDBJ whole genome shotgun (WGS) entry which is preliminary data.</text>
</comment>
<evidence type="ECO:0000256" key="3">
    <source>
        <dbReference type="ARBA" id="ARBA00022475"/>
    </source>
</evidence>
<evidence type="ECO:0000313" key="9">
    <source>
        <dbReference type="EMBL" id="GAA4633515.1"/>
    </source>
</evidence>
<comment type="similarity">
    <text evidence="2">Belongs to the NrfD family.</text>
</comment>
<keyword evidence="3" id="KW-1003">Cell membrane</keyword>
<gene>
    <name evidence="9" type="primary">nrfD</name>
    <name evidence="9" type="ORF">GCM10023196_071330</name>
</gene>
<proteinExistence type="inferred from homology"/>
<dbReference type="PANTHER" id="PTHR34856:SF2">
    <property type="entry name" value="PROTEIN NRFD"/>
    <property type="match status" value="1"/>
</dbReference>
<feature type="transmembrane region" description="Helical" evidence="8">
    <location>
        <begin position="190"/>
        <end position="214"/>
    </location>
</feature>
<dbReference type="EMBL" id="BAABHK010000012">
    <property type="protein sequence ID" value="GAA4633515.1"/>
    <property type="molecule type" value="Genomic_DNA"/>
</dbReference>
<comment type="subcellular location">
    <subcellularLocation>
        <location evidence="1">Cell membrane</location>
        <topology evidence="1">Multi-pass membrane protein</topology>
    </subcellularLocation>
</comment>
<dbReference type="Gene3D" id="1.20.1630.10">
    <property type="entry name" value="Formate dehydrogenase/DMSO reductase domain"/>
    <property type="match status" value="1"/>
</dbReference>
<feature type="region of interest" description="Disordered" evidence="7">
    <location>
        <begin position="1"/>
        <end position="92"/>
    </location>
</feature>
<dbReference type="PANTHER" id="PTHR34856">
    <property type="entry name" value="PROTEIN NRFD"/>
    <property type="match status" value="1"/>
</dbReference>
<sequence>MSWGREGRGERRTARHRWRGGASVPGHEERDGERSPRRGGTSAPAPEPGGERAPERPERGGERAPERRGRGGGRAPERRGPGGERAPGREERMVPRAEFRSYYGRPVLKKPRWKAPHMPAYLYLGGLSGASSTMAALADVTGRPRLALTGRLTAAVAGTAGAGLLIAELGRPERFLNMLRVFKPTSPMSVGSWVLAGQGGFTMAAAASAVTGIAPSLGRAAGMASAVTGPLVATYTGVLLADTAVPAWHEAYRHLPLLFAGSSLASGGAIGMIATPRGEAGPARRMALLGAGLELAAAGALERGVGMRERPELISEPYRIGRAGALMRCGRPLTLVGAAGTLAAGRSRVAGVVAGLSLTGGALCTRFAVLYAGQASAEDPKYTIVPQRERRTVP</sequence>
<dbReference type="Proteomes" id="UP001501442">
    <property type="component" value="Unassembled WGS sequence"/>
</dbReference>
<keyword evidence="5 8" id="KW-1133">Transmembrane helix</keyword>
<keyword evidence="4 8" id="KW-0812">Transmembrane</keyword>
<keyword evidence="6 8" id="KW-0472">Membrane</keyword>